<dbReference type="SMART" id="SM00859">
    <property type="entry name" value="Semialdhyde_dh"/>
    <property type="match status" value="1"/>
</dbReference>
<comment type="catalytic activity">
    <reaction evidence="6">
        <text>N-acetyl-L-glutamate 5-semialdehyde + phosphate + NADP(+) = N-acetyl-L-glutamyl 5-phosphate + NADPH + H(+)</text>
        <dbReference type="Rhea" id="RHEA:21588"/>
        <dbReference type="ChEBI" id="CHEBI:15378"/>
        <dbReference type="ChEBI" id="CHEBI:29123"/>
        <dbReference type="ChEBI" id="CHEBI:43474"/>
        <dbReference type="ChEBI" id="CHEBI:57783"/>
        <dbReference type="ChEBI" id="CHEBI:57936"/>
        <dbReference type="ChEBI" id="CHEBI:58349"/>
        <dbReference type="EC" id="1.2.1.38"/>
    </reaction>
</comment>
<reference evidence="10" key="2">
    <citation type="journal article" date="2023" name="Nat. Commun.">
        <title>Cultivation of marine bacteria of the SAR202 clade.</title>
        <authorList>
            <person name="Lim Y."/>
            <person name="Seo J.H."/>
            <person name="Giovannoni S.J."/>
            <person name="Kang I."/>
            <person name="Cho J.C."/>
        </authorList>
    </citation>
    <scope>NUCLEOTIDE SEQUENCE</scope>
    <source>
        <strain evidence="10">JH1073</strain>
    </source>
</reference>
<evidence type="ECO:0000256" key="5">
    <source>
        <dbReference type="ARBA" id="ARBA00023002"/>
    </source>
</evidence>
<dbReference type="NCBIfam" id="TIGR01851">
    <property type="entry name" value="argC_other"/>
    <property type="match status" value="1"/>
</dbReference>
<dbReference type="PROSITE" id="PS01224">
    <property type="entry name" value="ARGC"/>
    <property type="match status" value="1"/>
</dbReference>
<comment type="subcellular location">
    <subcellularLocation>
        <location evidence="6">Cytoplasm</location>
    </subcellularLocation>
</comment>
<keyword evidence="1 6" id="KW-0963">Cytoplasm</keyword>
<comment type="similarity">
    <text evidence="6">Belongs to the NAGSA dehydrogenase family. Type 2 subfamily.</text>
</comment>
<comment type="pathway">
    <text evidence="6">Amino-acid biosynthesis; L-arginine biosynthesis; N(2)-acetyl-L-ornithine from L-glutamate: step 3/4.</text>
</comment>
<dbReference type="AlphaFoldDB" id="A0AAJ5ZC55"/>
<keyword evidence="5 6" id="KW-0560">Oxidoreductase</keyword>
<dbReference type="Pfam" id="PF01118">
    <property type="entry name" value="Semialdhyde_dh"/>
    <property type="match status" value="1"/>
</dbReference>
<dbReference type="Pfam" id="PF22698">
    <property type="entry name" value="Semialdhyde_dhC_1"/>
    <property type="match status" value="1"/>
</dbReference>
<dbReference type="EC" id="1.2.1.38" evidence="6"/>
<evidence type="ECO:0000256" key="6">
    <source>
        <dbReference type="HAMAP-Rule" id="MF_01110"/>
    </source>
</evidence>
<keyword evidence="4 6" id="KW-0521">NADP</keyword>
<keyword evidence="3 6" id="KW-0028">Amino-acid biosynthesis</keyword>
<dbReference type="InterPro" id="IPR023013">
    <property type="entry name" value="AGPR_AS"/>
</dbReference>
<dbReference type="HAMAP" id="MF_01110">
    <property type="entry name" value="ArgC_type2"/>
    <property type="match status" value="1"/>
</dbReference>
<dbReference type="InterPro" id="IPR050085">
    <property type="entry name" value="AGPR"/>
</dbReference>
<evidence type="ECO:0000313" key="12">
    <source>
        <dbReference type="Proteomes" id="UP001321249"/>
    </source>
</evidence>
<reference evidence="11" key="3">
    <citation type="submission" date="2023-06" db="EMBL/GenBank/DDBJ databases">
        <title>Pangenomics reveal diversification of enzyme families and niche specialization in globally abundant SAR202 bacteria.</title>
        <authorList>
            <person name="Saw J.H.W."/>
        </authorList>
    </citation>
    <scope>NUCLEOTIDE SEQUENCE [LARGE SCALE GENOMIC DNA]</scope>
    <source>
        <strain evidence="11">JH1073</strain>
    </source>
</reference>
<feature type="active site" evidence="6 7">
    <location>
        <position position="117"/>
    </location>
</feature>
<evidence type="ECO:0000313" key="10">
    <source>
        <dbReference type="EMBL" id="WFG38578.1"/>
    </source>
</evidence>
<dbReference type="EMBL" id="WMBE01000002">
    <property type="protein sequence ID" value="MDG0867168.1"/>
    <property type="molecule type" value="Genomic_DNA"/>
</dbReference>
<dbReference type="PANTHER" id="PTHR32338:SF10">
    <property type="entry name" value="N-ACETYL-GAMMA-GLUTAMYL-PHOSPHATE REDUCTASE, CHLOROPLASTIC-RELATED"/>
    <property type="match status" value="1"/>
</dbReference>
<proteinExistence type="inferred from homology"/>
<dbReference type="Proteomes" id="UP001321249">
    <property type="component" value="Unassembled WGS sequence"/>
</dbReference>
<comment type="function">
    <text evidence="6">Catalyzes the NADPH-dependent reduction of N-acetyl-5-glutamyl phosphate to yield N-acetyl-L-glutamate 5-semialdehyde.</text>
</comment>
<name>A0AAJ5ZC55_9CHLR</name>
<dbReference type="InterPro" id="IPR036291">
    <property type="entry name" value="NAD(P)-bd_dom_sf"/>
</dbReference>
<dbReference type="Gene3D" id="3.40.50.720">
    <property type="entry name" value="NAD(P)-binding Rossmann-like Domain"/>
    <property type="match status" value="1"/>
</dbReference>
<dbReference type="GO" id="GO:0051287">
    <property type="term" value="F:NAD binding"/>
    <property type="evidence" value="ECO:0007669"/>
    <property type="project" value="InterPro"/>
</dbReference>
<protein>
    <recommendedName>
        <fullName evidence="6">N-acetyl-gamma-glutamyl-phosphate reductase</fullName>
        <shortName evidence="6">AGPR</shortName>
        <ecNumber evidence="6">1.2.1.38</ecNumber>
    </recommendedName>
    <alternativeName>
        <fullName evidence="6">N-acetyl-glutamate semialdehyde dehydrogenase</fullName>
        <shortName evidence="6">NAGSA dehydrogenase</shortName>
    </alternativeName>
</protein>
<evidence type="ECO:0000259" key="8">
    <source>
        <dbReference type="SMART" id="SM00859"/>
    </source>
</evidence>
<dbReference type="GO" id="GO:0005737">
    <property type="term" value="C:cytoplasm"/>
    <property type="evidence" value="ECO:0007669"/>
    <property type="project" value="UniProtKB-SubCell"/>
</dbReference>
<dbReference type="GO" id="GO:0006526">
    <property type="term" value="P:L-arginine biosynthetic process"/>
    <property type="evidence" value="ECO:0007669"/>
    <property type="project" value="UniProtKB-UniRule"/>
</dbReference>
<dbReference type="InterPro" id="IPR010136">
    <property type="entry name" value="AGPR_type-2"/>
</dbReference>
<feature type="domain" description="Semialdehyde dehydrogenase NAD-binding" evidence="8">
    <location>
        <begin position="5"/>
        <end position="106"/>
    </location>
</feature>
<dbReference type="RefSeq" id="WP_342825235.1">
    <property type="nucleotide sequence ID" value="NZ_CP046146.1"/>
</dbReference>
<evidence type="ECO:0000256" key="3">
    <source>
        <dbReference type="ARBA" id="ARBA00022605"/>
    </source>
</evidence>
<dbReference type="InterPro" id="IPR058924">
    <property type="entry name" value="AGPR_dimerisation_dom"/>
</dbReference>
<dbReference type="CDD" id="cd23935">
    <property type="entry name" value="AGPR_2_C"/>
    <property type="match status" value="1"/>
</dbReference>
<sequence>MTNPKVYIDGSAGTTGLQIQERLSDRTDLDVKILPEGDRRDPVMRREATAAADLTILCLPDDAAIEAAAWAKESGTKVVDASTAHRVNDDWAFGLPEMTPSQRETIQNAQLVSNPGCYPTGMILSLRPIIEKGLLSKDAPITIHALSGYSGGGKKLIAKWEGGQSDLENLPFESPYALHTKHKHVPEMTKYAGLTHEPQFMPSVGPFIKGMRLEIPLHKAVLPESTTASDIWEVLDQRYANEQFVKVNDIESSLAYSDPAFDPRATNDTNRCDISIVPNALGHVLIVIQIDNLGKGASGAAVQNMNLMLGLPEDSGLTA</sequence>
<dbReference type="SUPFAM" id="SSF55347">
    <property type="entry name" value="Glyceraldehyde-3-phosphate dehydrogenase-like, C-terminal domain"/>
    <property type="match status" value="1"/>
</dbReference>
<reference evidence="11 12" key="1">
    <citation type="submission" date="2019-11" db="EMBL/GenBank/DDBJ databases">
        <authorList>
            <person name="Cho J.-C."/>
        </authorList>
    </citation>
    <scope>NUCLEOTIDE SEQUENCE [LARGE SCALE GENOMIC DNA]</scope>
    <source>
        <strain evidence="10 11">JH1073</strain>
        <strain evidence="9 12">JH702</strain>
    </source>
</reference>
<accession>A0AAJ5ZC55</accession>
<dbReference type="PANTHER" id="PTHR32338">
    <property type="entry name" value="N-ACETYL-GAMMA-GLUTAMYL-PHOSPHATE REDUCTASE, CHLOROPLASTIC-RELATED-RELATED"/>
    <property type="match status" value="1"/>
</dbReference>
<evidence type="ECO:0000256" key="2">
    <source>
        <dbReference type="ARBA" id="ARBA00022571"/>
    </source>
</evidence>
<dbReference type="InterPro" id="IPR000534">
    <property type="entry name" value="Semialdehyde_DH_NAD-bd"/>
</dbReference>
<evidence type="ECO:0000313" key="9">
    <source>
        <dbReference type="EMBL" id="MDG0867168.1"/>
    </source>
</evidence>
<evidence type="ECO:0000256" key="7">
    <source>
        <dbReference type="PROSITE-ProRule" id="PRU10010"/>
    </source>
</evidence>
<evidence type="ECO:0000256" key="1">
    <source>
        <dbReference type="ARBA" id="ARBA00022490"/>
    </source>
</evidence>
<dbReference type="EMBL" id="CP046147">
    <property type="protein sequence ID" value="WFG38578.1"/>
    <property type="molecule type" value="Genomic_DNA"/>
</dbReference>
<dbReference type="SUPFAM" id="SSF51735">
    <property type="entry name" value="NAD(P)-binding Rossmann-fold domains"/>
    <property type="match status" value="1"/>
</dbReference>
<dbReference type="GO" id="GO:0003942">
    <property type="term" value="F:N-acetyl-gamma-glutamyl-phosphate reductase activity"/>
    <property type="evidence" value="ECO:0007669"/>
    <property type="project" value="UniProtKB-UniRule"/>
</dbReference>
<keyword evidence="2 6" id="KW-0055">Arginine biosynthesis</keyword>
<dbReference type="Gene3D" id="3.30.360.10">
    <property type="entry name" value="Dihydrodipicolinate Reductase, domain 2"/>
    <property type="match status" value="1"/>
</dbReference>
<organism evidence="10 11">
    <name type="scientific">Candidatus Lucifugimonas marina</name>
    <dbReference type="NCBI Taxonomy" id="3038979"/>
    <lineage>
        <taxon>Bacteria</taxon>
        <taxon>Bacillati</taxon>
        <taxon>Chloroflexota</taxon>
        <taxon>Dehalococcoidia</taxon>
        <taxon>SAR202 cluster</taxon>
        <taxon>Candidatus Lucifugimonadales</taxon>
        <taxon>Candidatus Lucifugimonadaceae</taxon>
        <taxon>Candidatus Lucifugimonas</taxon>
    </lineage>
</organism>
<gene>
    <name evidence="6 10" type="primary">argC</name>
    <name evidence="9" type="ORF">GKO46_08800</name>
    <name evidence="10" type="ORF">GKO48_02805</name>
</gene>
<keyword evidence="11" id="KW-1185">Reference proteome</keyword>
<evidence type="ECO:0000313" key="11">
    <source>
        <dbReference type="Proteomes" id="UP001219901"/>
    </source>
</evidence>
<dbReference type="Proteomes" id="UP001219901">
    <property type="component" value="Chromosome"/>
</dbReference>
<evidence type="ECO:0000256" key="4">
    <source>
        <dbReference type="ARBA" id="ARBA00022857"/>
    </source>
</evidence>